<dbReference type="GO" id="GO:0005524">
    <property type="term" value="F:ATP binding"/>
    <property type="evidence" value="ECO:0007669"/>
    <property type="project" value="InterPro"/>
</dbReference>
<dbReference type="HOGENOM" id="CLU_285943_0_0_1"/>
<feature type="coiled-coil region" evidence="6">
    <location>
        <begin position="1055"/>
        <end position="1082"/>
    </location>
</feature>
<dbReference type="InterPro" id="IPR038973">
    <property type="entry name" value="MutL/Mlh/Pms-like"/>
</dbReference>
<comment type="similarity">
    <text evidence="2">Belongs to the DNA mismatch repair MutL/HexB family.</text>
</comment>
<evidence type="ECO:0000256" key="1">
    <source>
        <dbReference type="ARBA" id="ARBA00004123"/>
    </source>
</evidence>
<dbReference type="OrthoDB" id="10263226at2759"/>
<dbReference type="Pfam" id="PF16413">
    <property type="entry name" value="Mlh1_C"/>
    <property type="match status" value="1"/>
</dbReference>
<dbReference type="InParanoid" id="E3M853"/>
<feature type="compositionally biased region" description="Polar residues" evidence="7">
    <location>
        <begin position="984"/>
        <end position="1006"/>
    </location>
</feature>
<dbReference type="GO" id="GO:0140664">
    <property type="term" value="F:ATP-dependent DNA damage sensor activity"/>
    <property type="evidence" value="ECO:0007669"/>
    <property type="project" value="InterPro"/>
</dbReference>
<feature type="domain" description="C2H2-type" evidence="8">
    <location>
        <begin position="821"/>
        <end position="845"/>
    </location>
</feature>
<accession>E3M853</accession>
<dbReference type="InterPro" id="IPR013507">
    <property type="entry name" value="DNA_mismatch_S5_2-like"/>
</dbReference>
<dbReference type="GO" id="GO:0030983">
    <property type="term" value="F:mismatched DNA binding"/>
    <property type="evidence" value="ECO:0007669"/>
    <property type="project" value="InterPro"/>
</dbReference>
<dbReference type="EMBL" id="DS268428">
    <property type="protein sequence ID" value="EFO94475.1"/>
    <property type="molecule type" value="Genomic_DNA"/>
</dbReference>
<dbReference type="GO" id="GO:0006298">
    <property type="term" value="P:mismatch repair"/>
    <property type="evidence" value="ECO:0007669"/>
    <property type="project" value="InterPro"/>
</dbReference>
<dbReference type="InterPro" id="IPR014762">
    <property type="entry name" value="DNA_mismatch_repair_CS"/>
</dbReference>
<feature type="region of interest" description="Disordered" evidence="7">
    <location>
        <begin position="976"/>
        <end position="1030"/>
    </location>
</feature>
<organism evidence="10">
    <name type="scientific">Caenorhabditis remanei</name>
    <name type="common">Caenorhabditis vulgaris</name>
    <dbReference type="NCBI Taxonomy" id="31234"/>
    <lineage>
        <taxon>Eukaryota</taxon>
        <taxon>Metazoa</taxon>
        <taxon>Ecdysozoa</taxon>
        <taxon>Nematoda</taxon>
        <taxon>Chromadorea</taxon>
        <taxon>Rhabditida</taxon>
        <taxon>Rhabditina</taxon>
        <taxon>Rhabditomorpha</taxon>
        <taxon>Rhabditoidea</taxon>
        <taxon>Rhabditidae</taxon>
        <taxon>Peloderinae</taxon>
        <taxon>Caenorhabditis</taxon>
    </lineage>
</organism>
<dbReference type="GO" id="GO:0032389">
    <property type="term" value="C:MutLalpha complex"/>
    <property type="evidence" value="ECO:0007669"/>
    <property type="project" value="TreeGrafter"/>
</dbReference>
<dbReference type="InterPro" id="IPR002099">
    <property type="entry name" value="MutL/Mlh/PMS"/>
</dbReference>
<dbReference type="PANTHER" id="PTHR10073">
    <property type="entry name" value="DNA MISMATCH REPAIR PROTEIN MLH, PMS, MUTL"/>
    <property type="match status" value="1"/>
</dbReference>
<dbReference type="SUPFAM" id="SSF55874">
    <property type="entry name" value="ATPase domain of HSP90 chaperone/DNA topoisomerase II/histidine kinase"/>
    <property type="match status" value="1"/>
</dbReference>
<comment type="subcellular location">
    <subcellularLocation>
        <location evidence="1">Nucleus</location>
    </subcellularLocation>
</comment>
<dbReference type="eggNOG" id="KOG1979">
    <property type="taxonomic scope" value="Eukaryota"/>
</dbReference>
<evidence type="ECO:0000313" key="10">
    <source>
        <dbReference type="Proteomes" id="UP000008281"/>
    </source>
</evidence>
<dbReference type="InterPro" id="IPR013087">
    <property type="entry name" value="Znf_C2H2_type"/>
</dbReference>
<evidence type="ECO:0000256" key="2">
    <source>
        <dbReference type="ARBA" id="ARBA00006082"/>
    </source>
</evidence>
<evidence type="ECO:0000313" key="9">
    <source>
        <dbReference type="EMBL" id="EFO94475.1"/>
    </source>
</evidence>
<dbReference type="CDD" id="cd00782">
    <property type="entry name" value="MutL_Trans"/>
    <property type="match status" value="1"/>
</dbReference>
<dbReference type="SUPFAM" id="SSF54211">
    <property type="entry name" value="Ribosomal protein S5 domain 2-like"/>
    <property type="match status" value="1"/>
</dbReference>
<dbReference type="PROSITE" id="PS00028">
    <property type="entry name" value="ZINC_FINGER_C2H2_1"/>
    <property type="match status" value="1"/>
</dbReference>
<keyword evidence="10" id="KW-1185">Reference proteome</keyword>
<dbReference type="Gene3D" id="3.30.230.10">
    <property type="match status" value="1"/>
</dbReference>
<keyword evidence="4" id="KW-0234">DNA repair</keyword>
<dbReference type="NCBIfam" id="TIGR00585">
    <property type="entry name" value="mutl"/>
    <property type="match status" value="1"/>
</dbReference>
<keyword evidence="5" id="KW-0539">Nucleus</keyword>
<reference evidence="9" key="1">
    <citation type="submission" date="2007-07" db="EMBL/GenBank/DDBJ databases">
        <title>PCAP assembly of the Caenorhabditis remanei genome.</title>
        <authorList>
            <consortium name="The Caenorhabditis remanei Sequencing Consortium"/>
            <person name="Wilson R.K."/>
        </authorList>
    </citation>
    <scope>NUCLEOTIDE SEQUENCE [LARGE SCALE GENOMIC DNA]</scope>
    <source>
        <strain evidence="9">PB4641</strain>
    </source>
</reference>
<dbReference type="PROSITE" id="PS00058">
    <property type="entry name" value="DNA_MISMATCH_REPAIR_1"/>
    <property type="match status" value="1"/>
</dbReference>
<sequence length="1082" mass="123698">MGLIQRLPQDVVNRMAAGEVLARPCNAIKELVENSLDAGATEIMVNMQNGGLKLLQVSDNGKGIERDDFDLVCERFATSKLQKFEDLMHMKTYGFRGEALASLSHVSKVNIVSKREDGKCAYQANYLGEKQRKSAQDGKMLAPTKPAAGKNGTCITATDLFYNLPTRRNKMTTHGEESKMVHDTILRFAIHRPDVSFALHQNQSSDFRTKGDGNFRNVVCTLLGRDLADTVLPLSLESTRLKFKFTGNVSKPITSATSKNSQNRKTSRSFFSVFINGRSVRCDILKHPIDEVLQNRSLFCQFVALHLEIDETRIDVNVHPTKSSVIFLEKEEIIEEIREYFEKFVSDIFGFEPRGNVKDEEEAEFSFSQVPIINIQSIKSIEAIKKPSVSNEKEFKPSPTSWKTEKKRVDHMEVRTDSKERKIDEFVVRCPGQKRPRRDSEDVFRDDVEDVDERIQRNQEFNDEVSMVSVASTVDRRLNESQDLGEDEELECATTHREFQFESLETLRKQIVSNASLSLRELIRTSTFVGSIDPETVLIQFGTSLFQMNFSAVLREFFYQISIFSFGNYGSYRLDDEPPAVIEMLELIGELSKTDENYKDFGVFCDEGARIEAEILLGQHSELLHDYFAIKMEWIGEKSDERRKETLSPNRAADRAASEFKRKLRNWLASGSNTETPEQLFSALTEGRFPKAMSSYLCTIDYLTVKEGKSDIKGIQNLYDFRFDMKNSKMTARKFGKIGEGSVHDTKKFMAGTGEMKIEKSGGYHNSDQETFWKSSKCTKKCSEEDIEVQERAEEVNPFEETDVNVEEPVPTPIETAVFECPEEGCTALFTKYGNLERHLALDKHNFVPEKETLLGFAMNRYAENIEGLRQTPIPSSLKDALTKIPPGTLPFDNLQGWALPHKKTNKRYNRDVVQFVKEKFEEAAKKKLKFYPKLIATEIREQKKDGKLQFPPDTWLNYKQIQNLYNTFGRKSRDLSAKKKETVATSTQIPATLPSSIRTPANRETATAAAHDSKSSSNKMELRKRPTRETTDELIELVLQDLNSREFDDSEDVYDENSEENEDYNNLLIEIEKQKKEIFEN</sequence>
<dbReference type="CDD" id="cd16926">
    <property type="entry name" value="HATPase_MutL-MLH-PMS-like"/>
    <property type="match status" value="1"/>
</dbReference>
<dbReference type="InterPro" id="IPR014721">
    <property type="entry name" value="Ribsml_uS5_D2-typ_fold_subgr"/>
</dbReference>
<dbReference type="Proteomes" id="UP000008281">
    <property type="component" value="Unassembled WGS sequence"/>
</dbReference>
<proteinExistence type="inferred from homology"/>
<gene>
    <name evidence="9" type="primary">Cre-mlh-1</name>
    <name evidence="9" type="ORF">CRE_13403</name>
</gene>
<evidence type="ECO:0000256" key="6">
    <source>
        <dbReference type="SAM" id="Coils"/>
    </source>
</evidence>
<keyword evidence="6" id="KW-0175">Coiled coil</keyword>
<feature type="compositionally biased region" description="Basic and acidic residues" evidence="7">
    <location>
        <begin position="1021"/>
        <end position="1030"/>
    </location>
</feature>
<evidence type="ECO:0000259" key="8">
    <source>
        <dbReference type="PROSITE" id="PS00028"/>
    </source>
</evidence>
<dbReference type="Pfam" id="PF13589">
    <property type="entry name" value="HATPase_c_3"/>
    <property type="match status" value="1"/>
</dbReference>
<dbReference type="FunFam" id="3.30.565.10:FF:000079">
    <property type="entry name" value="DNA mismatch repair protein MLH"/>
    <property type="match status" value="1"/>
</dbReference>
<dbReference type="PANTHER" id="PTHR10073:SF12">
    <property type="entry name" value="DNA MISMATCH REPAIR PROTEIN MLH1"/>
    <property type="match status" value="1"/>
</dbReference>
<protein>
    <submittedName>
        <fullName evidence="9">CRE-MLH-1 protein</fullName>
    </submittedName>
</protein>
<dbReference type="Pfam" id="PF01119">
    <property type="entry name" value="DNA_mis_repair"/>
    <property type="match status" value="1"/>
</dbReference>
<evidence type="ECO:0000256" key="5">
    <source>
        <dbReference type="ARBA" id="ARBA00023242"/>
    </source>
</evidence>
<dbReference type="InterPro" id="IPR036890">
    <property type="entry name" value="HATPase_C_sf"/>
</dbReference>
<dbReference type="FunFam" id="3.30.230.10:FF:000164">
    <property type="entry name" value="MLH (MutL Homolog) family"/>
    <property type="match status" value="1"/>
</dbReference>
<dbReference type="AlphaFoldDB" id="E3M853"/>
<evidence type="ECO:0000256" key="3">
    <source>
        <dbReference type="ARBA" id="ARBA00022763"/>
    </source>
</evidence>
<dbReference type="GO" id="GO:0016887">
    <property type="term" value="F:ATP hydrolysis activity"/>
    <property type="evidence" value="ECO:0007669"/>
    <property type="project" value="InterPro"/>
</dbReference>
<dbReference type="STRING" id="31234.E3M853"/>
<keyword evidence="3" id="KW-0227">DNA damage</keyword>
<evidence type="ECO:0000256" key="7">
    <source>
        <dbReference type="SAM" id="MobiDB-lite"/>
    </source>
</evidence>
<dbReference type="FunCoup" id="E3M853">
    <property type="interactions" value="2211"/>
</dbReference>
<dbReference type="InterPro" id="IPR020568">
    <property type="entry name" value="Ribosomal_Su5_D2-typ_SF"/>
</dbReference>
<name>E3M853_CAERE</name>
<dbReference type="Gene3D" id="3.30.565.10">
    <property type="entry name" value="Histidine kinase-like ATPase, C-terminal domain"/>
    <property type="match status" value="1"/>
</dbReference>
<dbReference type="SMART" id="SM01340">
    <property type="entry name" value="DNA_mis_repair"/>
    <property type="match status" value="1"/>
</dbReference>
<dbReference type="InterPro" id="IPR032189">
    <property type="entry name" value="Mlh1_C"/>
</dbReference>
<evidence type="ECO:0000256" key="4">
    <source>
        <dbReference type="ARBA" id="ARBA00023204"/>
    </source>
</evidence>